<gene>
    <name evidence="2" type="ORF">JFY56_23115</name>
</gene>
<dbReference type="EMBL" id="JAELYA010000011">
    <property type="protein sequence ID" value="MBO3278119.1"/>
    <property type="molecule type" value="Genomic_DNA"/>
</dbReference>
<evidence type="ECO:0000259" key="1">
    <source>
        <dbReference type="Pfam" id="PF00561"/>
    </source>
</evidence>
<dbReference type="GO" id="GO:0016787">
    <property type="term" value="F:hydrolase activity"/>
    <property type="evidence" value="ECO:0007669"/>
    <property type="project" value="UniProtKB-KW"/>
</dbReference>
<dbReference type="SUPFAM" id="SSF53474">
    <property type="entry name" value="alpha/beta-Hydrolases"/>
    <property type="match status" value="1"/>
</dbReference>
<dbReference type="PANTHER" id="PTHR36837:SF2">
    <property type="entry name" value="POLY(3-HYDROXYALKANOATE) POLYMERASE SUBUNIT PHAC"/>
    <property type="match status" value="1"/>
</dbReference>
<name>A0ABS3TWQ7_9PSED</name>
<dbReference type="InterPro" id="IPR051321">
    <property type="entry name" value="PHA/PHB_synthase"/>
</dbReference>
<dbReference type="InterPro" id="IPR000073">
    <property type="entry name" value="AB_hydrolase_1"/>
</dbReference>
<protein>
    <submittedName>
        <fullName evidence="2">Alpha/beta fold hydrolase</fullName>
    </submittedName>
</protein>
<reference evidence="2 3" key="1">
    <citation type="submission" date="2020-12" db="EMBL/GenBank/DDBJ databases">
        <title>Pseudomonas schmalbachii sp. nov. isolated from millipede gut.</title>
        <authorList>
            <person name="Shelomi M."/>
        </authorList>
    </citation>
    <scope>NUCLEOTIDE SEQUENCE [LARGE SCALE GENOMIC DNA]</scope>
    <source>
        <strain evidence="2 3">Milli4</strain>
    </source>
</reference>
<dbReference type="Pfam" id="PF00561">
    <property type="entry name" value="Abhydrolase_1"/>
    <property type="match status" value="1"/>
</dbReference>
<sequence length="337" mass="37523">MVKRSLNGFEYVTTSGPRPGVTPRTLLHRRGTLSLYRYHPSVDEIYRVPVLLVTPTTNSASIFDLAKGQSLVEFLLGRGYDVYVMDWNAPTAAESGLRIEDYVLDFIPDSIRRIQADTGEQEVSLIGYCMAGVLSTIYAALHPEGPLKNLVLFTTPTDWSKVVFKKLAAGVQVEPQRMVDSNGLVPADTITRTIDMIRPASRIAGHIRLLDNLWNDDYVHAYRLMMNFGAETIPLAGAYHRQITSELMEKNSLVQGTMRIGGRQVDLKNIRVPLLHVIAQYDHMVPPDCAQPLVAGVSSEDKEELMLPGGHLSLVTGPSAVKRMWPKLDQWLGNRSI</sequence>
<dbReference type="InterPro" id="IPR029058">
    <property type="entry name" value="AB_hydrolase_fold"/>
</dbReference>
<evidence type="ECO:0000313" key="3">
    <source>
        <dbReference type="Proteomes" id="UP000669060"/>
    </source>
</evidence>
<feature type="domain" description="AB hydrolase-1" evidence="1">
    <location>
        <begin position="71"/>
        <end position="159"/>
    </location>
</feature>
<comment type="caution">
    <text evidence="2">The sequence shown here is derived from an EMBL/GenBank/DDBJ whole genome shotgun (WGS) entry which is preliminary data.</text>
</comment>
<dbReference type="Gene3D" id="3.40.50.1820">
    <property type="entry name" value="alpha/beta hydrolase"/>
    <property type="match status" value="1"/>
</dbReference>
<dbReference type="PANTHER" id="PTHR36837">
    <property type="entry name" value="POLY(3-HYDROXYALKANOATE) POLYMERASE SUBUNIT PHAC"/>
    <property type="match status" value="1"/>
</dbReference>
<keyword evidence="2" id="KW-0378">Hydrolase</keyword>
<proteinExistence type="predicted"/>
<evidence type="ECO:0000313" key="2">
    <source>
        <dbReference type="EMBL" id="MBO3278119.1"/>
    </source>
</evidence>
<keyword evidence="3" id="KW-1185">Reference proteome</keyword>
<accession>A0ABS3TWQ7</accession>
<dbReference type="Proteomes" id="UP000669060">
    <property type="component" value="Unassembled WGS sequence"/>
</dbReference>
<organism evidence="2 3">
    <name type="scientific">Pseudomonas schmalbachii</name>
    <dbReference type="NCBI Taxonomy" id="2816993"/>
    <lineage>
        <taxon>Bacteria</taxon>
        <taxon>Pseudomonadati</taxon>
        <taxon>Pseudomonadota</taxon>
        <taxon>Gammaproteobacteria</taxon>
        <taxon>Pseudomonadales</taxon>
        <taxon>Pseudomonadaceae</taxon>
        <taxon>Pseudomonas</taxon>
    </lineage>
</organism>